<feature type="domain" description="Serine aminopeptidase S33" evidence="2">
    <location>
        <begin position="103"/>
        <end position="157"/>
    </location>
</feature>
<dbReference type="Proteomes" id="UP000092716">
    <property type="component" value="Chromosome 1"/>
</dbReference>
<feature type="compositionally biased region" description="Low complexity" evidence="1">
    <location>
        <begin position="173"/>
        <end position="199"/>
    </location>
</feature>
<name>A0A1B1DTD2_9APIC</name>
<dbReference type="InterPro" id="IPR022742">
    <property type="entry name" value="Hydrolase_4"/>
</dbReference>
<keyword evidence="4" id="KW-1185">Reference proteome</keyword>
<dbReference type="Gene3D" id="3.40.50.1820">
    <property type="entry name" value="alpha/beta hydrolase"/>
    <property type="match status" value="2"/>
</dbReference>
<dbReference type="GeneID" id="30906816"/>
<dbReference type="EMBL" id="CP016239">
    <property type="protein sequence ID" value="ANQ05845.1"/>
    <property type="molecule type" value="Genomic_DNA"/>
</dbReference>
<feature type="region of interest" description="Disordered" evidence="1">
    <location>
        <begin position="170"/>
        <end position="203"/>
    </location>
</feature>
<gene>
    <name evidence="3" type="ORF">PCOAH_00000970</name>
</gene>
<feature type="compositionally biased region" description="Polar residues" evidence="1">
    <location>
        <begin position="462"/>
        <end position="472"/>
    </location>
</feature>
<feature type="region of interest" description="Disordered" evidence="1">
    <location>
        <begin position="393"/>
        <end position="528"/>
    </location>
</feature>
<protein>
    <submittedName>
        <fullName evidence="3">Lysophospholipase-like protein</fullName>
    </submittedName>
</protein>
<feature type="domain" description="Serine aminopeptidase S33" evidence="2">
    <location>
        <begin position="607"/>
        <end position="655"/>
    </location>
</feature>
<feature type="domain" description="Serine aminopeptidase S33" evidence="2">
    <location>
        <begin position="215"/>
        <end position="393"/>
    </location>
</feature>
<feature type="domain" description="Serine aminopeptidase S33" evidence="2">
    <location>
        <begin position="719"/>
        <end position="895"/>
    </location>
</feature>
<dbReference type="InterPro" id="IPR051044">
    <property type="entry name" value="MAG_DAG_Lipase"/>
</dbReference>
<reference evidence="4" key="1">
    <citation type="submission" date="2016-06" db="EMBL/GenBank/DDBJ databases">
        <title>First high quality genome sequence of Plasmodium coatneyi using continuous long reads from single molecule, real-time sequencing.</title>
        <authorList>
            <person name="Chien J.-T."/>
            <person name="Pakala S.B."/>
            <person name="Geraldo J.A."/>
            <person name="Lapp S.A."/>
            <person name="Barnwell J.W."/>
            <person name="Kissinger J.C."/>
            <person name="Galinski M.R."/>
            <person name="Humphrey J.C."/>
        </authorList>
    </citation>
    <scope>NUCLEOTIDE SEQUENCE [LARGE SCALE GENOMIC DNA]</scope>
    <source>
        <strain evidence="4">Hackeri</strain>
    </source>
</reference>
<dbReference type="Pfam" id="PF12146">
    <property type="entry name" value="Hydrolase_4"/>
    <property type="match status" value="4"/>
</dbReference>
<dbReference type="NCBIfam" id="TIGR01607">
    <property type="entry name" value="PST-A"/>
    <property type="match status" value="2"/>
</dbReference>
<dbReference type="PANTHER" id="PTHR11614">
    <property type="entry name" value="PHOSPHOLIPASE-RELATED"/>
    <property type="match status" value="1"/>
</dbReference>
<feature type="compositionally biased region" description="Basic and acidic residues" evidence="1">
    <location>
        <begin position="473"/>
        <end position="487"/>
    </location>
</feature>
<organism evidence="3 4">
    <name type="scientific">Plasmodium coatneyi</name>
    <dbReference type="NCBI Taxonomy" id="208452"/>
    <lineage>
        <taxon>Eukaryota</taxon>
        <taxon>Sar</taxon>
        <taxon>Alveolata</taxon>
        <taxon>Apicomplexa</taxon>
        <taxon>Aconoidasida</taxon>
        <taxon>Haemosporida</taxon>
        <taxon>Plasmodiidae</taxon>
        <taxon>Plasmodium</taxon>
    </lineage>
</organism>
<feature type="compositionally biased region" description="Polar residues" evidence="1">
    <location>
        <begin position="690"/>
        <end position="718"/>
    </location>
</feature>
<dbReference type="KEGG" id="pcot:PCOAH_00000970"/>
<evidence type="ECO:0000313" key="3">
    <source>
        <dbReference type="EMBL" id="ANQ05845.1"/>
    </source>
</evidence>
<dbReference type="VEuPathDB" id="PlasmoDB:PCOAH_00000970"/>
<dbReference type="AlphaFoldDB" id="A0A1B1DTD2"/>
<evidence type="ECO:0000313" key="4">
    <source>
        <dbReference type="Proteomes" id="UP000092716"/>
    </source>
</evidence>
<proteinExistence type="predicted"/>
<dbReference type="OrthoDB" id="2498029at2759"/>
<feature type="compositionally biased region" description="Polar residues" evidence="1">
    <location>
        <begin position="436"/>
        <end position="450"/>
    </location>
</feature>
<dbReference type="SUPFAM" id="SSF53474">
    <property type="entry name" value="alpha/beta-Hydrolases"/>
    <property type="match status" value="2"/>
</dbReference>
<dbReference type="InterPro" id="IPR029058">
    <property type="entry name" value="AB_hydrolase_fold"/>
</dbReference>
<sequence>MAEAQSMELDNKPGRGGGGSCSTGLRGSAGSARLDGKPKVDSFHNRDGLKLKTYSWLVKNPIGVIFLVHGLNTNLRLEYMRHNVDIVSPEKAILKDADNYYVYKDSWIEHLNKNGYSVYGMDHQGHGLSDGWRNLKTHVKKFDDMVYDLIQYINRVHDLMCLRGQKDELSGETSKSSSSASPKSITSPSSPTSAPSPTSLAQRNNVSSSIHNNLKNTKMPPFYIMGLSMGGNIVLRTLEILEKSKDHNAKLNIKGCICLAGMISIDELATKASYKYFYIPFGKFLAAVFPTLRLTPSLYFKKYPYVNQIFKYDKNRYKKPITCKLGYELLNAIENLHNDIDHIPKDTPILFVHSKHDSACFFGGAETFFKKINTNLKELHVLDDMDHVLTMEPGNERVLQKRQTTMSNTNKGAGRGFQNRPGNRPANRGDNRAPNRGTNQSTNQSTNQPANKAPNRAPNGVTRVTQSETTKVSAKEIEKMTSTEPNKKIPVQTGKATSQLAKGTPNKLADKVAKDPPNMHTNKTTDNNNKVEQNDILKTGSFKSRDGLELKTYEWVVDNPVGIIMLVHALNCHVRFEYLKHNAIIESKEKATLIDKNNYYLYKGSWIEQFNKNGYSVYGLDMRGHGESGCVKNVKTHINNFQDLIRDVVQYANIVYDSLCEPGKKNNKKKAANGGVNTSNDGESSDNEETSQGTHPSPGNTPSSRGQTPSTVNSSSKNDVPPFYFMGLSMGGNIVLRILQLREKKGDESIKRLNIKGVISLAGMISLDDLKKKPEYKYFYIPIAKIAAALLPTMRLGPYLKFEMFPYINDLFSFDPHCYPKAITNRFGNELLKAVDALHKDMKYIPEDVQILFVHSVLDSACSYTGVSKFFNALKTKNKELFTIEDMDHILPLEPGNERILKKVIDWLAQLQSVKA</sequence>
<dbReference type="InterPro" id="IPR006494">
    <property type="entry name" value="PST_A"/>
</dbReference>
<feature type="region of interest" description="Disordered" evidence="1">
    <location>
        <begin position="1"/>
        <end position="39"/>
    </location>
</feature>
<evidence type="ECO:0000259" key="2">
    <source>
        <dbReference type="Pfam" id="PF12146"/>
    </source>
</evidence>
<evidence type="ECO:0000256" key="1">
    <source>
        <dbReference type="SAM" id="MobiDB-lite"/>
    </source>
</evidence>
<dbReference type="RefSeq" id="XP_019912540.1">
    <property type="nucleotide sequence ID" value="XM_020056914.1"/>
</dbReference>
<feature type="region of interest" description="Disordered" evidence="1">
    <location>
        <begin position="666"/>
        <end position="718"/>
    </location>
</feature>
<accession>A0A1B1DTD2</accession>
<feature type="compositionally biased region" description="Polar residues" evidence="1">
    <location>
        <begin position="401"/>
        <end position="411"/>
    </location>
</feature>
<feature type="compositionally biased region" description="Polar residues" evidence="1">
    <location>
        <begin position="519"/>
        <end position="528"/>
    </location>
</feature>